<dbReference type="Proteomes" id="UP000184300">
    <property type="component" value="Unassembled WGS sequence"/>
</dbReference>
<keyword evidence="3" id="KW-1185">Reference proteome</keyword>
<evidence type="ECO:0000313" key="3">
    <source>
        <dbReference type="Proteomes" id="UP000184300"/>
    </source>
</evidence>
<keyword evidence="1" id="KW-0812">Transmembrane</keyword>
<evidence type="ECO:0000313" key="2">
    <source>
        <dbReference type="EMBL" id="OJJ81060.1"/>
    </source>
</evidence>
<gene>
    <name evidence="2" type="ORF">ASPGLDRAFT_50566</name>
</gene>
<dbReference type="RefSeq" id="XP_022397758.1">
    <property type="nucleotide sequence ID" value="XM_022547337.1"/>
</dbReference>
<organism evidence="2 3">
    <name type="scientific">Aspergillus glaucus CBS 516.65</name>
    <dbReference type="NCBI Taxonomy" id="1160497"/>
    <lineage>
        <taxon>Eukaryota</taxon>
        <taxon>Fungi</taxon>
        <taxon>Dikarya</taxon>
        <taxon>Ascomycota</taxon>
        <taxon>Pezizomycotina</taxon>
        <taxon>Eurotiomycetes</taxon>
        <taxon>Eurotiomycetidae</taxon>
        <taxon>Eurotiales</taxon>
        <taxon>Aspergillaceae</taxon>
        <taxon>Aspergillus</taxon>
        <taxon>Aspergillus subgen. Aspergillus</taxon>
    </lineage>
</organism>
<keyword evidence="1" id="KW-0472">Membrane</keyword>
<reference evidence="3" key="1">
    <citation type="journal article" date="2017" name="Genome Biol.">
        <title>Comparative genomics reveals high biological diversity and specific adaptations in the industrially and medically important fungal genus Aspergillus.</title>
        <authorList>
            <person name="de Vries R.P."/>
            <person name="Riley R."/>
            <person name="Wiebenga A."/>
            <person name="Aguilar-Osorio G."/>
            <person name="Amillis S."/>
            <person name="Uchima C.A."/>
            <person name="Anderluh G."/>
            <person name="Asadollahi M."/>
            <person name="Askin M."/>
            <person name="Barry K."/>
            <person name="Battaglia E."/>
            <person name="Bayram O."/>
            <person name="Benocci T."/>
            <person name="Braus-Stromeyer S.A."/>
            <person name="Caldana C."/>
            <person name="Canovas D."/>
            <person name="Cerqueira G.C."/>
            <person name="Chen F."/>
            <person name="Chen W."/>
            <person name="Choi C."/>
            <person name="Clum A."/>
            <person name="Dos Santos R.A."/>
            <person name="Damasio A.R."/>
            <person name="Diallinas G."/>
            <person name="Emri T."/>
            <person name="Fekete E."/>
            <person name="Flipphi M."/>
            <person name="Freyberg S."/>
            <person name="Gallo A."/>
            <person name="Gournas C."/>
            <person name="Habgood R."/>
            <person name="Hainaut M."/>
            <person name="Harispe M.L."/>
            <person name="Henrissat B."/>
            <person name="Hilden K.S."/>
            <person name="Hope R."/>
            <person name="Hossain A."/>
            <person name="Karabika E."/>
            <person name="Karaffa L."/>
            <person name="Karanyi Z."/>
            <person name="Krasevec N."/>
            <person name="Kuo A."/>
            <person name="Kusch H."/>
            <person name="LaButti K."/>
            <person name="Lagendijk E.L."/>
            <person name="Lapidus A."/>
            <person name="Levasseur A."/>
            <person name="Lindquist E."/>
            <person name="Lipzen A."/>
            <person name="Logrieco A.F."/>
            <person name="MacCabe A."/>
            <person name="Maekelae M.R."/>
            <person name="Malavazi I."/>
            <person name="Melin P."/>
            <person name="Meyer V."/>
            <person name="Mielnichuk N."/>
            <person name="Miskei M."/>
            <person name="Molnar A.P."/>
            <person name="Mule G."/>
            <person name="Ngan C.Y."/>
            <person name="Orejas M."/>
            <person name="Orosz E."/>
            <person name="Ouedraogo J.P."/>
            <person name="Overkamp K.M."/>
            <person name="Park H.-S."/>
            <person name="Perrone G."/>
            <person name="Piumi F."/>
            <person name="Punt P.J."/>
            <person name="Ram A.F."/>
            <person name="Ramon A."/>
            <person name="Rauscher S."/>
            <person name="Record E."/>
            <person name="Riano-Pachon D.M."/>
            <person name="Robert V."/>
            <person name="Roehrig J."/>
            <person name="Ruller R."/>
            <person name="Salamov A."/>
            <person name="Salih N.S."/>
            <person name="Samson R.A."/>
            <person name="Sandor E."/>
            <person name="Sanguinetti M."/>
            <person name="Schuetze T."/>
            <person name="Sepcic K."/>
            <person name="Shelest E."/>
            <person name="Sherlock G."/>
            <person name="Sophianopoulou V."/>
            <person name="Squina F.M."/>
            <person name="Sun H."/>
            <person name="Susca A."/>
            <person name="Todd R.B."/>
            <person name="Tsang A."/>
            <person name="Unkles S.E."/>
            <person name="van de Wiele N."/>
            <person name="van Rossen-Uffink D."/>
            <person name="Oliveira J.V."/>
            <person name="Vesth T.C."/>
            <person name="Visser J."/>
            <person name="Yu J.-H."/>
            <person name="Zhou M."/>
            <person name="Andersen M.R."/>
            <person name="Archer D.B."/>
            <person name="Baker S.E."/>
            <person name="Benoit I."/>
            <person name="Brakhage A.A."/>
            <person name="Braus G.H."/>
            <person name="Fischer R."/>
            <person name="Frisvad J.C."/>
            <person name="Goldman G.H."/>
            <person name="Houbraken J."/>
            <person name="Oakley B."/>
            <person name="Pocsi I."/>
            <person name="Scazzocchio C."/>
            <person name="Seiboth B."/>
            <person name="vanKuyk P.A."/>
            <person name="Wortman J."/>
            <person name="Dyer P.S."/>
            <person name="Grigoriev I.V."/>
        </authorList>
    </citation>
    <scope>NUCLEOTIDE SEQUENCE [LARGE SCALE GENOMIC DNA]</scope>
    <source>
        <strain evidence="3">CBS 516.65</strain>
    </source>
</reference>
<keyword evidence="1" id="KW-1133">Transmembrane helix</keyword>
<accession>A0A1L9VAX9</accession>
<sequence>MKTGSIEASFVAIWSLLNSSPLPRLSESPIDLLSTNTKHSLTKVPPTYAYRSQRSCGNPIPDIDGREFNLAGAIGAYATASRILSTIEGAWKILAGLVRTAMDVCWSLLVIAWPLSLLVFVGKSLLS</sequence>
<feature type="transmembrane region" description="Helical" evidence="1">
    <location>
        <begin position="104"/>
        <end position="126"/>
    </location>
</feature>
<proteinExistence type="predicted"/>
<dbReference type="AlphaFoldDB" id="A0A1L9VAX9"/>
<protein>
    <submittedName>
        <fullName evidence="2">Uncharacterized protein</fullName>
    </submittedName>
</protein>
<dbReference type="GeneID" id="34463598"/>
<dbReference type="VEuPathDB" id="FungiDB:ASPGLDRAFT_50566"/>
<dbReference type="EMBL" id="KV878907">
    <property type="protein sequence ID" value="OJJ81060.1"/>
    <property type="molecule type" value="Genomic_DNA"/>
</dbReference>
<evidence type="ECO:0000256" key="1">
    <source>
        <dbReference type="SAM" id="Phobius"/>
    </source>
</evidence>
<name>A0A1L9VAX9_ASPGL</name>